<dbReference type="InterPro" id="IPR015421">
    <property type="entry name" value="PyrdxlP-dep_Trfase_major"/>
</dbReference>
<keyword evidence="6" id="KW-1185">Reference proteome</keyword>
<feature type="active site" description="Proton acceptor" evidence="2">
    <location>
        <position position="191"/>
    </location>
</feature>
<organism evidence="5 6">
    <name type="scientific">Pseudobacteriovorax antillogorgiicola</name>
    <dbReference type="NCBI Taxonomy" id="1513793"/>
    <lineage>
        <taxon>Bacteria</taxon>
        <taxon>Pseudomonadati</taxon>
        <taxon>Bdellovibrionota</taxon>
        <taxon>Oligoflexia</taxon>
        <taxon>Oligoflexales</taxon>
        <taxon>Pseudobacteriovoracaceae</taxon>
        <taxon>Pseudobacteriovorax</taxon>
    </lineage>
</organism>
<dbReference type="Pfam" id="PF01041">
    <property type="entry name" value="DegT_DnrJ_EryC1"/>
    <property type="match status" value="1"/>
</dbReference>
<dbReference type="AlphaFoldDB" id="A0A1Y6CLH3"/>
<dbReference type="GO" id="GO:0030170">
    <property type="term" value="F:pyridoxal phosphate binding"/>
    <property type="evidence" value="ECO:0007669"/>
    <property type="project" value="TreeGrafter"/>
</dbReference>
<dbReference type="PANTHER" id="PTHR30244:SF34">
    <property type="entry name" value="DTDP-4-AMINO-4,6-DIDEOXYGALACTOSE TRANSAMINASE"/>
    <property type="match status" value="1"/>
</dbReference>
<dbReference type="EMBL" id="FWZT01000029">
    <property type="protein sequence ID" value="SMF75563.1"/>
    <property type="molecule type" value="Genomic_DNA"/>
</dbReference>
<evidence type="ECO:0000313" key="6">
    <source>
        <dbReference type="Proteomes" id="UP000192907"/>
    </source>
</evidence>
<comment type="similarity">
    <text evidence="1 4">Belongs to the DegT/DnrJ/EryC1 family.</text>
</comment>
<evidence type="ECO:0000256" key="3">
    <source>
        <dbReference type="PIRSR" id="PIRSR000390-2"/>
    </source>
</evidence>
<dbReference type="OrthoDB" id="5297982at2"/>
<accession>A0A1Y6CLH3</accession>
<dbReference type="Gene3D" id="3.40.640.10">
    <property type="entry name" value="Type I PLP-dependent aspartate aminotransferase-like (Major domain)"/>
    <property type="match status" value="1"/>
</dbReference>
<dbReference type="Proteomes" id="UP000192907">
    <property type="component" value="Unassembled WGS sequence"/>
</dbReference>
<dbReference type="GO" id="GO:0008483">
    <property type="term" value="F:transaminase activity"/>
    <property type="evidence" value="ECO:0007669"/>
    <property type="project" value="TreeGrafter"/>
</dbReference>
<dbReference type="GO" id="GO:0000271">
    <property type="term" value="P:polysaccharide biosynthetic process"/>
    <property type="evidence" value="ECO:0007669"/>
    <property type="project" value="TreeGrafter"/>
</dbReference>
<dbReference type="InterPro" id="IPR000653">
    <property type="entry name" value="DegT/StrS_aminotransferase"/>
</dbReference>
<dbReference type="CDD" id="cd00616">
    <property type="entry name" value="AHBA_syn"/>
    <property type="match status" value="1"/>
</dbReference>
<dbReference type="Gene3D" id="3.90.1150.10">
    <property type="entry name" value="Aspartate Aminotransferase, domain 1"/>
    <property type="match status" value="1"/>
</dbReference>
<gene>
    <name evidence="5" type="ORF">SAMN06296036_12950</name>
</gene>
<sequence>MSIDETSELFNHIPLARPFMDQKEIEGVVKVIESGWLCQGPVTEDFERRISEFCGGGFVATTNSCTTAIHLALKNIGVEFGDEVVIPNLTCMANANAVLMSGAKPVFADVNPNTFNIEVSHIDRVITSKTKAIVCVDQIGLACDLDSLKDFANSKGIFLIEDAATSLGGKYKGRYLGNHGIPATFSFHPRKMIATGEGGAIISNDEDFINRCKVQRSTGASISDLERHKNRGALLQKYYTSGYNYRFTDLQAAIGIRQLERLPYFLSERKKIAANYDSHFSNHPNLCIPFVPEEVDHSYSSYMLKIVDSNVTPELVIKKMKDKNISCRFGIQPLHQEPFFSDYRLRNDDYPNTVSVAKSSFFLPIFPGLTLEEQNYIVESVGEIFK</sequence>
<keyword evidence="3 4" id="KW-0663">Pyridoxal phosphate</keyword>
<protein>
    <submittedName>
        <fullName evidence="5">dTDP-4-amino-4,6-dideoxygalactose transaminase</fullName>
    </submittedName>
</protein>
<evidence type="ECO:0000256" key="4">
    <source>
        <dbReference type="RuleBase" id="RU004508"/>
    </source>
</evidence>
<evidence type="ECO:0000313" key="5">
    <source>
        <dbReference type="EMBL" id="SMF75563.1"/>
    </source>
</evidence>
<evidence type="ECO:0000256" key="2">
    <source>
        <dbReference type="PIRSR" id="PIRSR000390-1"/>
    </source>
</evidence>
<dbReference type="InterPro" id="IPR015424">
    <property type="entry name" value="PyrdxlP-dep_Trfase"/>
</dbReference>
<evidence type="ECO:0000256" key="1">
    <source>
        <dbReference type="ARBA" id="ARBA00037999"/>
    </source>
</evidence>
<dbReference type="PIRSF" id="PIRSF000390">
    <property type="entry name" value="PLP_StrS"/>
    <property type="match status" value="1"/>
</dbReference>
<dbReference type="PANTHER" id="PTHR30244">
    <property type="entry name" value="TRANSAMINASE"/>
    <property type="match status" value="1"/>
</dbReference>
<dbReference type="InterPro" id="IPR015422">
    <property type="entry name" value="PyrdxlP-dep_Trfase_small"/>
</dbReference>
<dbReference type="STRING" id="1513793.SAMN06296036_12950"/>
<dbReference type="SUPFAM" id="SSF53383">
    <property type="entry name" value="PLP-dependent transferases"/>
    <property type="match status" value="1"/>
</dbReference>
<proteinExistence type="inferred from homology"/>
<dbReference type="RefSeq" id="WP_132324737.1">
    <property type="nucleotide sequence ID" value="NZ_FWZT01000029.1"/>
</dbReference>
<name>A0A1Y6CLH3_9BACT</name>
<feature type="modified residue" description="N6-(pyridoxal phosphate)lysine" evidence="3">
    <location>
        <position position="191"/>
    </location>
</feature>
<reference evidence="6" key="1">
    <citation type="submission" date="2017-04" db="EMBL/GenBank/DDBJ databases">
        <authorList>
            <person name="Varghese N."/>
            <person name="Submissions S."/>
        </authorList>
    </citation>
    <scope>NUCLEOTIDE SEQUENCE [LARGE SCALE GENOMIC DNA]</scope>
    <source>
        <strain evidence="6">RKEM611</strain>
    </source>
</reference>